<dbReference type="Proteomes" id="UP000703720">
    <property type="component" value="Unassembled WGS sequence"/>
</dbReference>
<proteinExistence type="predicted"/>
<name>A0ABS4WME3_9MICO</name>
<organism evidence="2 3">
    <name type="scientific">Microbacterium phyllosphaerae</name>
    <dbReference type="NCBI Taxonomy" id="124798"/>
    <lineage>
        <taxon>Bacteria</taxon>
        <taxon>Bacillati</taxon>
        <taxon>Actinomycetota</taxon>
        <taxon>Actinomycetes</taxon>
        <taxon>Micrococcales</taxon>
        <taxon>Microbacteriaceae</taxon>
        <taxon>Microbacterium</taxon>
    </lineage>
</organism>
<gene>
    <name evidence="2" type="ORF">JOF42_000696</name>
</gene>
<protein>
    <submittedName>
        <fullName evidence="2">Uncharacterized protein</fullName>
    </submittedName>
</protein>
<comment type="caution">
    <text evidence="2">The sequence shown here is derived from an EMBL/GenBank/DDBJ whole genome shotgun (WGS) entry which is preliminary data.</text>
</comment>
<dbReference type="EMBL" id="JAGIOA010000001">
    <property type="protein sequence ID" value="MBP2377201.1"/>
    <property type="molecule type" value="Genomic_DNA"/>
</dbReference>
<keyword evidence="3" id="KW-1185">Reference proteome</keyword>
<accession>A0ABS4WME3</accession>
<feature type="compositionally biased region" description="Polar residues" evidence="1">
    <location>
        <begin position="8"/>
        <end position="24"/>
    </location>
</feature>
<sequence>MAGEITDGRQNGPESSAIRASSSHLAGSAHRWMLRSRMQVEFADLSLHP</sequence>
<evidence type="ECO:0000256" key="1">
    <source>
        <dbReference type="SAM" id="MobiDB-lite"/>
    </source>
</evidence>
<feature type="region of interest" description="Disordered" evidence="1">
    <location>
        <begin position="1"/>
        <end position="24"/>
    </location>
</feature>
<evidence type="ECO:0000313" key="2">
    <source>
        <dbReference type="EMBL" id="MBP2377201.1"/>
    </source>
</evidence>
<evidence type="ECO:0000313" key="3">
    <source>
        <dbReference type="Proteomes" id="UP000703720"/>
    </source>
</evidence>
<reference evidence="2 3" key="1">
    <citation type="submission" date="2021-03" db="EMBL/GenBank/DDBJ databases">
        <title>Sequencing the genomes of 1000 actinobacteria strains.</title>
        <authorList>
            <person name="Klenk H.-P."/>
        </authorList>
    </citation>
    <scope>NUCLEOTIDE SEQUENCE [LARGE SCALE GENOMIC DNA]</scope>
    <source>
        <strain evidence="2 3">DSM 13468</strain>
    </source>
</reference>